<evidence type="ECO:0000259" key="3">
    <source>
        <dbReference type="PROSITE" id="PS51175"/>
    </source>
</evidence>
<dbReference type="SUPFAM" id="SSF49785">
    <property type="entry name" value="Galactose-binding domain-like"/>
    <property type="match status" value="1"/>
</dbReference>
<dbReference type="Gene3D" id="2.60.120.260">
    <property type="entry name" value="Galactose-binding domain-like"/>
    <property type="match status" value="1"/>
</dbReference>
<feature type="domain" description="CBM6" evidence="3">
    <location>
        <begin position="188"/>
        <end position="324"/>
    </location>
</feature>
<feature type="transmembrane region" description="Helical" evidence="2">
    <location>
        <begin position="129"/>
        <end position="150"/>
    </location>
</feature>
<feature type="compositionally biased region" description="Gly residues" evidence="1">
    <location>
        <begin position="79"/>
        <end position="90"/>
    </location>
</feature>
<evidence type="ECO:0000256" key="1">
    <source>
        <dbReference type="SAM" id="MobiDB-lite"/>
    </source>
</evidence>
<keyword evidence="2" id="KW-1133">Transmembrane helix</keyword>
<gene>
    <name evidence="4" type="ORF">JK363_01250</name>
</gene>
<dbReference type="InterPro" id="IPR008979">
    <property type="entry name" value="Galactose-bd-like_sf"/>
</dbReference>
<dbReference type="EMBL" id="JAERRF010000001">
    <property type="protein sequence ID" value="MBL1095320.1"/>
    <property type="molecule type" value="Genomic_DNA"/>
</dbReference>
<comment type="caution">
    <text evidence="4">The sequence shown here is derived from an EMBL/GenBank/DDBJ whole genome shotgun (WGS) entry which is preliminary data.</text>
</comment>
<proteinExistence type="predicted"/>
<feature type="compositionally biased region" description="Low complexity" evidence="1">
    <location>
        <begin position="67"/>
        <end position="78"/>
    </location>
</feature>
<keyword evidence="5" id="KW-1185">Reference proteome</keyword>
<accession>A0ABS1N609</accession>
<keyword evidence="2" id="KW-0472">Membrane</keyword>
<dbReference type="RefSeq" id="WP_201870602.1">
    <property type="nucleotide sequence ID" value="NZ_JAERRF010000001.1"/>
</dbReference>
<evidence type="ECO:0000256" key="2">
    <source>
        <dbReference type="SAM" id="Phobius"/>
    </source>
</evidence>
<feature type="compositionally biased region" description="Polar residues" evidence="1">
    <location>
        <begin position="1"/>
        <end position="10"/>
    </location>
</feature>
<name>A0ABS1N609_9ACTN</name>
<organism evidence="4 5">
    <name type="scientific">Streptomyces coffeae</name>
    <dbReference type="NCBI Taxonomy" id="621382"/>
    <lineage>
        <taxon>Bacteria</taxon>
        <taxon>Bacillati</taxon>
        <taxon>Actinomycetota</taxon>
        <taxon>Actinomycetes</taxon>
        <taxon>Kitasatosporales</taxon>
        <taxon>Streptomycetaceae</taxon>
        <taxon>Streptomyces</taxon>
    </lineage>
</organism>
<sequence length="330" mass="33955">MTAGNNGSDTPENDDPFAYLYRSEGEQSGQSAQPGARTGGYGYPGPAQPGVPRTSYNQVRAVGERTYGGQAPGQQQGYGQQGYGQQGGYGRQNAHYAAPETLPGGAPRQQPAPAPSGGRGGGRGPNNRGLLIGAIAVVAVVVVGIGIAMITNGDDSDKGDQAGPSNEPTAEQSEKPRQSSGPTAKPDVTLPTEDGAKMKLAGGAAVAGDIKGAKAAGGQYVAGLNTPGASASWSVDVKKGKTYRLYVGYGVPGEKQSMSLTINGKKQSRPVNMDNFAHGPKGDWEKGWTNSWSLVELNAGTNTITVSCEAGDQCNANLDQMWLTNKKPGD</sequence>
<dbReference type="Proteomes" id="UP000634229">
    <property type="component" value="Unassembled WGS sequence"/>
</dbReference>
<feature type="region of interest" description="Disordered" evidence="1">
    <location>
        <begin position="151"/>
        <end position="194"/>
    </location>
</feature>
<protein>
    <submittedName>
        <fullName evidence="4">Carbohydrate-binding protein</fullName>
    </submittedName>
</protein>
<reference evidence="4 5" key="1">
    <citation type="submission" date="2021-01" db="EMBL/GenBank/DDBJ databases">
        <title>WGS of actinomycetes isolated from Thailand.</title>
        <authorList>
            <person name="Thawai C."/>
        </authorList>
    </citation>
    <scope>NUCLEOTIDE SEQUENCE [LARGE SCALE GENOMIC DNA]</scope>
    <source>
        <strain evidence="4 5">CA1R205</strain>
    </source>
</reference>
<feature type="region of interest" description="Disordered" evidence="1">
    <location>
        <begin position="1"/>
        <end position="125"/>
    </location>
</feature>
<evidence type="ECO:0000313" key="4">
    <source>
        <dbReference type="EMBL" id="MBL1095320.1"/>
    </source>
</evidence>
<dbReference type="PROSITE" id="PS51175">
    <property type="entry name" value="CBM6"/>
    <property type="match status" value="1"/>
</dbReference>
<evidence type="ECO:0000313" key="5">
    <source>
        <dbReference type="Proteomes" id="UP000634229"/>
    </source>
</evidence>
<dbReference type="InterPro" id="IPR005084">
    <property type="entry name" value="CBM6"/>
</dbReference>
<keyword evidence="2" id="KW-0812">Transmembrane</keyword>